<dbReference type="InterPro" id="IPR004713">
    <property type="entry name" value="CaH_exchang"/>
</dbReference>
<dbReference type="Proteomes" id="UP000436088">
    <property type="component" value="Unassembled WGS sequence"/>
</dbReference>
<organism evidence="10 11">
    <name type="scientific">Hibiscus syriacus</name>
    <name type="common">Rose of Sharon</name>
    <dbReference type="NCBI Taxonomy" id="106335"/>
    <lineage>
        <taxon>Eukaryota</taxon>
        <taxon>Viridiplantae</taxon>
        <taxon>Streptophyta</taxon>
        <taxon>Embryophyta</taxon>
        <taxon>Tracheophyta</taxon>
        <taxon>Spermatophyta</taxon>
        <taxon>Magnoliopsida</taxon>
        <taxon>eudicotyledons</taxon>
        <taxon>Gunneridae</taxon>
        <taxon>Pentapetalae</taxon>
        <taxon>rosids</taxon>
        <taxon>malvids</taxon>
        <taxon>Malvales</taxon>
        <taxon>Malvaceae</taxon>
        <taxon>Malvoideae</taxon>
        <taxon>Hibiscus</taxon>
    </lineage>
</organism>
<dbReference type="GO" id="GO:0006874">
    <property type="term" value="P:intracellular calcium ion homeostasis"/>
    <property type="evidence" value="ECO:0007669"/>
    <property type="project" value="TreeGrafter"/>
</dbReference>
<feature type="transmembrane region" description="Helical" evidence="8">
    <location>
        <begin position="290"/>
        <end position="308"/>
    </location>
</feature>
<comment type="subcellular location">
    <subcellularLocation>
        <location evidence="1">Endomembrane system</location>
        <topology evidence="1">Multi-pass membrane protein</topology>
    </subcellularLocation>
</comment>
<feature type="transmembrane region" description="Helical" evidence="8">
    <location>
        <begin position="474"/>
        <end position="495"/>
    </location>
</feature>
<dbReference type="InterPro" id="IPR004837">
    <property type="entry name" value="NaCa_Exmemb"/>
</dbReference>
<comment type="caution">
    <text evidence="10">The sequence shown here is derived from an EMBL/GenBank/DDBJ whole genome shotgun (WGS) entry which is preliminary data.</text>
</comment>
<protein>
    <submittedName>
        <fullName evidence="10">RNA helicase family protein isoform 1</fullName>
    </submittedName>
</protein>
<evidence type="ECO:0000256" key="2">
    <source>
        <dbReference type="ARBA" id="ARBA00022448"/>
    </source>
</evidence>
<gene>
    <name evidence="10" type="ORF">F3Y22_tig00013285pilonHSYRG00204</name>
</gene>
<evidence type="ECO:0000256" key="6">
    <source>
        <dbReference type="ARBA" id="ARBA00023065"/>
    </source>
</evidence>
<keyword evidence="10" id="KW-0347">Helicase</keyword>
<feature type="transmembrane region" description="Helical" evidence="8">
    <location>
        <begin position="320"/>
        <end position="342"/>
    </location>
</feature>
<reference evidence="10" key="1">
    <citation type="submission" date="2019-09" db="EMBL/GenBank/DDBJ databases">
        <title>Draft genome information of white flower Hibiscus syriacus.</title>
        <authorList>
            <person name="Kim Y.-M."/>
        </authorList>
    </citation>
    <scope>NUCLEOTIDE SEQUENCE [LARGE SCALE GENOMIC DNA]</scope>
    <source>
        <strain evidence="10">YM2019G1</strain>
    </source>
</reference>
<feature type="transmembrane region" description="Helical" evidence="8">
    <location>
        <begin position="95"/>
        <end position="117"/>
    </location>
</feature>
<dbReference type="AlphaFoldDB" id="A0A6A3C1L4"/>
<evidence type="ECO:0000256" key="4">
    <source>
        <dbReference type="ARBA" id="ARBA00022692"/>
    </source>
</evidence>
<feature type="transmembrane region" description="Helical" evidence="8">
    <location>
        <begin position="241"/>
        <end position="269"/>
    </location>
</feature>
<dbReference type="PANTHER" id="PTHR31503">
    <property type="entry name" value="VACUOLAR CALCIUM ION TRANSPORTER"/>
    <property type="match status" value="1"/>
</dbReference>
<feature type="transmembrane region" description="Helical" evidence="8">
    <location>
        <begin position="502"/>
        <end position="522"/>
    </location>
</feature>
<evidence type="ECO:0000313" key="11">
    <source>
        <dbReference type="Proteomes" id="UP000436088"/>
    </source>
</evidence>
<dbReference type="EMBL" id="VEPZ02000548">
    <property type="protein sequence ID" value="KAE8723015.1"/>
    <property type="molecule type" value="Genomic_DNA"/>
</dbReference>
<keyword evidence="11" id="KW-1185">Reference proteome</keyword>
<feature type="transmembrane region" description="Helical" evidence="8">
    <location>
        <begin position="370"/>
        <end position="389"/>
    </location>
</feature>
<feature type="transmembrane region" description="Helical" evidence="8">
    <location>
        <begin position="448"/>
        <end position="468"/>
    </location>
</feature>
<dbReference type="PANTHER" id="PTHR31503:SF80">
    <property type="entry name" value="EF-HAND DOMAIN-CONTAINING PROTEIN"/>
    <property type="match status" value="1"/>
</dbReference>
<keyword evidence="5 8" id="KW-1133">Transmembrane helix</keyword>
<evidence type="ECO:0000256" key="1">
    <source>
        <dbReference type="ARBA" id="ARBA00004127"/>
    </source>
</evidence>
<feature type="transmembrane region" description="Helical" evidence="8">
    <location>
        <begin position="196"/>
        <end position="221"/>
    </location>
</feature>
<keyword evidence="2" id="KW-0813">Transport</keyword>
<keyword evidence="10" id="KW-0378">Hydrolase</keyword>
<evidence type="ECO:0000259" key="9">
    <source>
        <dbReference type="Pfam" id="PF01699"/>
    </source>
</evidence>
<evidence type="ECO:0000256" key="7">
    <source>
        <dbReference type="ARBA" id="ARBA00023136"/>
    </source>
</evidence>
<keyword evidence="7 8" id="KW-0472">Membrane</keyword>
<keyword evidence="4 8" id="KW-0812">Transmembrane</keyword>
<evidence type="ECO:0000256" key="5">
    <source>
        <dbReference type="ARBA" id="ARBA00022989"/>
    </source>
</evidence>
<keyword evidence="10" id="KW-0547">Nucleotide-binding</keyword>
<name>A0A6A3C1L4_HIBSY</name>
<dbReference type="GO" id="GO:0012505">
    <property type="term" value="C:endomembrane system"/>
    <property type="evidence" value="ECO:0007669"/>
    <property type="project" value="UniProtKB-SubCell"/>
</dbReference>
<keyword evidence="10" id="KW-0067">ATP-binding</keyword>
<feature type="domain" description="Sodium/calcium exchanger membrane region" evidence="9">
    <location>
        <begin position="376"/>
        <end position="520"/>
    </location>
</feature>
<evidence type="ECO:0000256" key="3">
    <source>
        <dbReference type="ARBA" id="ARBA00022449"/>
    </source>
</evidence>
<proteinExistence type="predicted"/>
<sequence>MSCKDMQRVMRRRHAVLEPSPVGLKTLCNLGDFPKLKDAMQSWSLQVRLEDVVHSLGLLKTRGTRGIFYCYYRIYPRWRNNLRVGLFWEFFPHNIFSTILLEIEFTVAILLLTLTISNGSSGSVKKKAGLVSDGMDRTTESSVFELHLHRTTTVTCEPTYGFLPCTTKPWGQLFLLVVYEYLLSPSKHFISSGSNIFFQMFGTGIFGASLFNVLGIFPQVILVLVNGVSASEETAQTKETISMAILAGSTIMMLTLIWASVIAFGSYDLSNNKPFSLTGYGVRTDPETKYSAMIMLLSMIPFLILQLAKILSSGATARRAIVLISLLTSFVLLAGYCTYQVFEPWIQNRRLEYLMRKYIERNLGKDNQPWWNYIKAAFLVTLGTTATIMLSKPLVAALVEFSTSANVPLFLVSYVVVPLALHFRQGFRAVSSARQKTDQAASLTFSEVYGEVFMNNVMGLGTFLVPIYVRGISWGVSAEVVVVLLVCTTMGVLATFRTKFQFWTCILVYMLYPMSLLLLYVLTNVLGWS</sequence>
<dbReference type="GO" id="GO:0004386">
    <property type="term" value="F:helicase activity"/>
    <property type="evidence" value="ECO:0007669"/>
    <property type="project" value="UniProtKB-KW"/>
</dbReference>
<keyword evidence="6" id="KW-0406">Ion transport</keyword>
<evidence type="ECO:0000313" key="10">
    <source>
        <dbReference type="EMBL" id="KAE8723015.1"/>
    </source>
</evidence>
<dbReference type="Pfam" id="PF01699">
    <property type="entry name" value="Na_Ca_ex"/>
    <property type="match status" value="1"/>
</dbReference>
<dbReference type="GO" id="GO:0016020">
    <property type="term" value="C:membrane"/>
    <property type="evidence" value="ECO:0007669"/>
    <property type="project" value="InterPro"/>
</dbReference>
<dbReference type="GO" id="GO:0015369">
    <property type="term" value="F:calcium:proton antiporter activity"/>
    <property type="evidence" value="ECO:0007669"/>
    <property type="project" value="TreeGrafter"/>
</dbReference>
<accession>A0A6A3C1L4</accession>
<feature type="transmembrane region" description="Helical" evidence="8">
    <location>
        <begin position="409"/>
        <end position="427"/>
    </location>
</feature>
<evidence type="ECO:0000256" key="8">
    <source>
        <dbReference type="SAM" id="Phobius"/>
    </source>
</evidence>
<keyword evidence="3" id="KW-0050">Antiport</keyword>